<sequence>KSHDHFIGQWLACRKIDHRCQRFSVLQASVHPLLLRLFEKGLSINSRSSNSKFCDVFVDVILMARLCNKVLYRLLFLLI</sequence>
<proteinExistence type="predicted"/>
<dbReference type="AlphaFoldDB" id="F3G7J7"/>
<dbReference type="EMBL" id="AEAI01000589">
    <property type="protein sequence ID" value="EGH43047.1"/>
    <property type="molecule type" value="Genomic_DNA"/>
</dbReference>
<evidence type="ECO:0000313" key="2">
    <source>
        <dbReference type="Proteomes" id="UP000004986"/>
    </source>
</evidence>
<dbReference type="Proteomes" id="UP000004986">
    <property type="component" value="Unassembled WGS sequence"/>
</dbReference>
<organism evidence="1 2">
    <name type="scientific">Pseudomonas syringae pv. pisi str. 1704B</name>
    <dbReference type="NCBI Taxonomy" id="629263"/>
    <lineage>
        <taxon>Bacteria</taxon>
        <taxon>Pseudomonadati</taxon>
        <taxon>Pseudomonadota</taxon>
        <taxon>Gammaproteobacteria</taxon>
        <taxon>Pseudomonadales</taxon>
        <taxon>Pseudomonadaceae</taxon>
        <taxon>Pseudomonas</taxon>
        <taxon>Pseudomonas syringae</taxon>
    </lineage>
</organism>
<evidence type="ECO:0000313" key="1">
    <source>
        <dbReference type="EMBL" id="EGH43047.1"/>
    </source>
</evidence>
<name>F3G7J7_PSESJ</name>
<protein>
    <submittedName>
        <fullName evidence="1">Uncharacterized protein</fullName>
    </submittedName>
</protein>
<feature type="non-terminal residue" evidence="1">
    <location>
        <position position="1"/>
    </location>
</feature>
<reference evidence="1 2" key="1">
    <citation type="journal article" date="2011" name="PLoS Pathog.">
        <title>Dynamic evolution of pathogenicity revealed by sequencing and comparative genomics of 19 Pseudomonas syringae isolates.</title>
        <authorList>
            <person name="Baltrus D.A."/>
            <person name="Nishimura M.T."/>
            <person name="Romanchuk A."/>
            <person name="Chang J.H."/>
            <person name="Mukhtar M.S."/>
            <person name="Cherkis K."/>
            <person name="Roach J."/>
            <person name="Grant S.R."/>
            <person name="Jones C.D."/>
            <person name="Dangl J.L."/>
        </authorList>
    </citation>
    <scope>NUCLEOTIDE SEQUENCE [LARGE SCALE GENOMIC DNA]</scope>
    <source>
        <strain evidence="1 2">1704B</strain>
    </source>
</reference>
<dbReference type="PATRIC" id="fig|629263.4.peg.1940"/>
<dbReference type="HOGENOM" id="CLU_2611865_0_0_6"/>
<gene>
    <name evidence="1" type="ORF">PSYPI_11854</name>
</gene>
<accession>F3G7J7</accession>
<comment type="caution">
    <text evidence="1">The sequence shown here is derived from an EMBL/GenBank/DDBJ whole genome shotgun (WGS) entry which is preliminary data.</text>
</comment>
<keyword evidence="2" id="KW-1185">Reference proteome</keyword>
<dbReference type="BioCyc" id="PSYR629263:G11X0-2416-MONOMER"/>